<organism evidence="3 4">
    <name type="scientific">Apiospora saccharicola</name>
    <dbReference type="NCBI Taxonomy" id="335842"/>
    <lineage>
        <taxon>Eukaryota</taxon>
        <taxon>Fungi</taxon>
        <taxon>Dikarya</taxon>
        <taxon>Ascomycota</taxon>
        <taxon>Pezizomycotina</taxon>
        <taxon>Sordariomycetes</taxon>
        <taxon>Xylariomycetidae</taxon>
        <taxon>Amphisphaeriales</taxon>
        <taxon>Apiosporaceae</taxon>
        <taxon>Apiospora</taxon>
    </lineage>
</organism>
<evidence type="ECO:0000313" key="3">
    <source>
        <dbReference type="EMBL" id="KAK8064292.1"/>
    </source>
</evidence>
<dbReference type="Proteomes" id="UP001446871">
    <property type="component" value="Unassembled WGS sequence"/>
</dbReference>
<dbReference type="PANTHER" id="PTHR37543:SF1">
    <property type="entry name" value="CCCH ZINC FINGER DNA BINDING PROTEIN (AFU_ORTHOLOGUE AFUA_5G12760)"/>
    <property type="match status" value="1"/>
</dbReference>
<comment type="caution">
    <text evidence="3">The sequence shown here is derived from an EMBL/GenBank/DDBJ whole genome shotgun (WGS) entry which is preliminary data.</text>
</comment>
<evidence type="ECO:0000313" key="4">
    <source>
        <dbReference type="Proteomes" id="UP001446871"/>
    </source>
</evidence>
<dbReference type="Pfam" id="PF25540">
    <property type="entry name" value="DUF7923"/>
    <property type="match status" value="1"/>
</dbReference>
<name>A0ABR1UZD9_9PEZI</name>
<dbReference type="EMBL" id="JAQQWM010000005">
    <property type="protein sequence ID" value="KAK8064292.1"/>
    <property type="molecule type" value="Genomic_DNA"/>
</dbReference>
<keyword evidence="1" id="KW-0175">Coiled coil</keyword>
<dbReference type="InterPro" id="IPR057683">
    <property type="entry name" value="DUF7923"/>
</dbReference>
<evidence type="ECO:0000256" key="1">
    <source>
        <dbReference type="SAM" id="Coils"/>
    </source>
</evidence>
<protein>
    <recommendedName>
        <fullName evidence="2">DUF7923 domain-containing protein</fullName>
    </recommendedName>
</protein>
<keyword evidence="4" id="KW-1185">Reference proteome</keyword>
<sequence length="203" mass="22898">METELEGYRSRFADIESALAGDVGRGVKLMKEKQELLSTLTSTEVELQKKKLDLENESQTRRSLQQEKKEWRDRQEKRPFVAVVVDADADDYVFGEDLLTGGEKGGAEAADALFSAVQGYAQNKIRESPEVDVVVRAFANVTGLREALHRRRVTCDIDQLRAFASGFNNRQALFDFVDVGSGKERADSKIRGERFRYIPFSTP</sequence>
<dbReference type="PANTHER" id="PTHR37543">
    <property type="entry name" value="CCCH ZINC FINGER DNA BINDING PROTEIN (AFU_ORTHOLOGUE AFUA_5G12760)"/>
    <property type="match status" value="1"/>
</dbReference>
<feature type="domain" description="DUF7923" evidence="2">
    <location>
        <begin position="75"/>
        <end position="192"/>
    </location>
</feature>
<gene>
    <name evidence="3" type="ORF">PG996_008944</name>
</gene>
<proteinExistence type="predicted"/>
<feature type="coiled-coil region" evidence="1">
    <location>
        <begin position="37"/>
        <end position="74"/>
    </location>
</feature>
<evidence type="ECO:0000259" key="2">
    <source>
        <dbReference type="Pfam" id="PF25540"/>
    </source>
</evidence>
<accession>A0ABR1UZD9</accession>
<reference evidence="3 4" key="1">
    <citation type="submission" date="2023-01" db="EMBL/GenBank/DDBJ databases">
        <title>Analysis of 21 Apiospora genomes using comparative genomics revels a genus with tremendous synthesis potential of carbohydrate active enzymes and secondary metabolites.</title>
        <authorList>
            <person name="Sorensen T."/>
        </authorList>
    </citation>
    <scope>NUCLEOTIDE SEQUENCE [LARGE SCALE GENOMIC DNA]</scope>
    <source>
        <strain evidence="3 4">CBS 83171</strain>
    </source>
</reference>